<dbReference type="Proteomes" id="UP000652761">
    <property type="component" value="Unassembled WGS sequence"/>
</dbReference>
<evidence type="ECO:0000313" key="3">
    <source>
        <dbReference type="Proteomes" id="UP000652761"/>
    </source>
</evidence>
<dbReference type="EMBL" id="NMUH01008535">
    <property type="protein sequence ID" value="MQM18927.1"/>
    <property type="molecule type" value="Genomic_DNA"/>
</dbReference>
<dbReference type="PANTHER" id="PTHR10426">
    <property type="entry name" value="STRICTOSIDINE SYNTHASE-RELATED"/>
    <property type="match status" value="1"/>
</dbReference>
<dbReference type="SUPFAM" id="SSF63829">
    <property type="entry name" value="Calcium-dependent phosphotriesterase"/>
    <property type="match status" value="1"/>
</dbReference>
<dbReference type="InterPro" id="IPR011042">
    <property type="entry name" value="6-blade_b-propeller_TolB-like"/>
</dbReference>
<organism evidence="2 3">
    <name type="scientific">Colocasia esculenta</name>
    <name type="common">Wild taro</name>
    <name type="synonym">Arum esculentum</name>
    <dbReference type="NCBI Taxonomy" id="4460"/>
    <lineage>
        <taxon>Eukaryota</taxon>
        <taxon>Viridiplantae</taxon>
        <taxon>Streptophyta</taxon>
        <taxon>Embryophyta</taxon>
        <taxon>Tracheophyta</taxon>
        <taxon>Spermatophyta</taxon>
        <taxon>Magnoliopsida</taxon>
        <taxon>Liliopsida</taxon>
        <taxon>Araceae</taxon>
        <taxon>Aroideae</taxon>
        <taxon>Colocasieae</taxon>
        <taxon>Colocasia</taxon>
    </lineage>
</organism>
<keyword evidence="3" id="KW-1185">Reference proteome</keyword>
<feature type="transmembrane region" description="Helical" evidence="1">
    <location>
        <begin position="18"/>
        <end position="41"/>
    </location>
</feature>
<dbReference type="Gene3D" id="2.120.10.30">
    <property type="entry name" value="TolB, C-terminal domain"/>
    <property type="match status" value="1"/>
</dbReference>
<reference evidence="2" key="1">
    <citation type="submission" date="2017-07" db="EMBL/GenBank/DDBJ databases">
        <title>Taro Niue Genome Assembly and Annotation.</title>
        <authorList>
            <person name="Atibalentja N."/>
            <person name="Keating K."/>
            <person name="Fields C.J."/>
        </authorList>
    </citation>
    <scope>NUCLEOTIDE SEQUENCE</scope>
    <source>
        <strain evidence="2">Niue_2</strain>
        <tissue evidence="2">Leaf</tissue>
    </source>
</reference>
<sequence length="249" mass="25877">MANPAEPPTSAASSGRGAVLACFVAVCVAAAVPASLLVAAIRGGVAFDAAPLPDDYSHHAVIPVAKHHSQVLRASDRVGEGLLPGPEDLAYDPSTGFLYASCRDGWVRRVQLGDLEGESPAAAAVEDWAYVGGRPLGVAFGPGKQLVVADAYKGKSRFGEMVLKYPWVRKMLGMAALLLQADASVPSLVEPGGVLRASLEGEALALYTDPELMLVTGALKIGNHLYYGLLVGNHVGRIRLDKLAVAAGK</sequence>
<keyword evidence="1" id="KW-0812">Transmembrane</keyword>
<comment type="caution">
    <text evidence="2">The sequence shown here is derived from an EMBL/GenBank/DDBJ whole genome shotgun (WGS) entry which is preliminary data.</text>
</comment>
<protein>
    <recommendedName>
        <fullName evidence="4">Strictosidine synthase conserved region domain-containing protein</fullName>
    </recommendedName>
</protein>
<dbReference type="Pfam" id="PF20067">
    <property type="entry name" value="SSL_N"/>
    <property type="match status" value="1"/>
</dbReference>
<keyword evidence="1" id="KW-0472">Membrane</keyword>
<dbReference type="OrthoDB" id="5307922at2759"/>
<proteinExistence type="predicted"/>
<name>A0A843XIQ5_COLES</name>
<gene>
    <name evidence="2" type="ORF">Taro_051930</name>
</gene>
<keyword evidence="1" id="KW-1133">Transmembrane helix</keyword>
<dbReference type="GO" id="GO:0016787">
    <property type="term" value="F:hydrolase activity"/>
    <property type="evidence" value="ECO:0007669"/>
    <property type="project" value="TreeGrafter"/>
</dbReference>
<accession>A0A843XIQ5</accession>
<dbReference type="PANTHER" id="PTHR10426:SF88">
    <property type="entry name" value="ADIPOCYTE PLASMA MEMBRANE-ASSOCIATED PROTEIN HEMOMUCIN-RELATED"/>
    <property type="match status" value="1"/>
</dbReference>
<dbReference type="AlphaFoldDB" id="A0A843XIQ5"/>
<evidence type="ECO:0000256" key="1">
    <source>
        <dbReference type="SAM" id="Phobius"/>
    </source>
</evidence>
<evidence type="ECO:0000313" key="2">
    <source>
        <dbReference type="EMBL" id="MQM18927.1"/>
    </source>
</evidence>
<dbReference type="GO" id="GO:0012505">
    <property type="term" value="C:endomembrane system"/>
    <property type="evidence" value="ECO:0007669"/>
    <property type="project" value="TreeGrafter"/>
</dbReference>
<evidence type="ECO:0008006" key="4">
    <source>
        <dbReference type="Google" id="ProtNLM"/>
    </source>
</evidence>